<sequence length="205" mass="21960">MNIQLWQQFAQLQAIRNIGTNSPSSDMGVSSLFSQMLTSEMSKSPLPTTQIPTGAAPALPSMPTASYLSMSSPNNTGSESIQSYINTAAREHNVDPNLLHAVIKQESNYNPNAVSKAGASGLMQLMPATARGLGVVDIMDPQQNINGGARYLRQMLDKYNGDTELALAAYNAGPGNVEKFGGIPPFEETMAYVPKVMNNYNNSNA</sequence>
<dbReference type="Pfam" id="PF01464">
    <property type="entry name" value="SLT"/>
    <property type="match status" value="1"/>
</dbReference>
<proteinExistence type="inferred from homology"/>
<dbReference type="PANTHER" id="PTHR37423:SF2">
    <property type="entry name" value="MEMBRANE-BOUND LYTIC MUREIN TRANSGLYCOSYLASE C"/>
    <property type="match status" value="1"/>
</dbReference>
<gene>
    <name evidence="3" type="ORF">ACFFGV_04375</name>
</gene>
<comment type="similarity">
    <text evidence="1">Belongs to the transglycosylase Slt family.</text>
</comment>
<evidence type="ECO:0000256" key="1">
    <source>
        <dbReference type="ARBA" id="ARBA00007734"/>
    </source>
</evidence>
<dbReference type="Gene3D" id="1.10.530.10">
    <property type="match status" value="1"/>
</dbReference>
<name>A0ABV6LKA3_9BACI</name>
<evidence type="ECO:0000259" key="2">
    <source>
        <dbReference type="Pfam" id="PF01464"/>
    </source>
</evidence>
<dbReference type="Proteomes" id="UP001589836">
    <property type="component" value="Unassembled WGS sequence"/>
</dbReference>
<dbReference type="InterPro" id="IPR000189">
    <property type="entry name" value="Transglyc_AS"/>
</dbReference>
<dbReference type="SUPFAM" id="SSF53955">
    <property type="entry name" value="Lysozyme-like"/>
    <property type="match status" value="1"/>
</dbReference>
<dbReference type="PANTHER" id="PTHR37423">
    <property type="entry name" value="SOLUBLE LYTIC MUREIN TRANSGLYCOSYLASE-RELATED"/>
    <property type="match status" value="1"/>
</dbReference>
<dbReference type="PROSITE" id="PS00922">
    <property type="entry name" value="TRANSGLYCOSYLASE"/>
    <property type="match status" value="1"/>
</dbReference>
<protein>
    <submittedName>
        <fullName evidence="3">Lytic transglycosylase domain-containing protein</fullName>
    </submittedName>
</protein>
<dbReference type="InterPro" id="IPR023346">
    <property type="entry name" value="Lysozyme-like_dom_sf"/>
</dbReference>
<dbReference type="RefSeq" id="WP_377345860.1">
    <property type="nucleotide sequence ID" value="NZ_JBHLTP010000003.1"/>
</dbReference>
<dbReference type="EMBL" id="JBHLTP010000003">
    <property type="protein sequence ID" value="MFC0522825.1"/>
    <property type="molecule type" value="Genomic_DNA"/>
</dbReference>
<reference evidence="3 4" key="1">
    <citation type="submission" date="2024-09" db="EMBL/GenBank/DDBJ databases">
        <authorList>
            <person name="Sun Q."/>
            <person name="Mori K."/>
        </authorList>
    </citation>
    <scope>NUCLEOTIDE SEQUENCE [LARGE SCALE GENOMIC DNA]</scope>
    <source>
        <strain evidence="3 4">NCAIM B.02529</strain>
    </source>
</reference>
<evidence type="ECO:0000313" key="3">
    <source>
        <dbReference type="EMBL" id="MFC0522825.1"/>
    </source>
</evidence>
<accession>A0ABV6LKA3</accession>
<organism evidence="3 4">
    <name type="scientific">Pontibacillus salicampi</name>
    <dbReference type="NCBI Taxonomy" id="1449801"/>
    <lineage>
        <taxon>Bacteria</taxon>
        <taxon>Bacillati</taxon>
        <taxon>Bacillota</taxon>
        <taxon>Bacilli</taxon>
        <taxon>Bacillales</taxon>
        <taxon>Bacillaceae</taxon>
        <taxon>Pontibacillus</taxon>
    </lineage>
</organism>
<keyword evidence="4" id="KW-1185">Reference proteome</keyword>
<dbReference type="InterPro" id="IPR008258">
    <property type="entry name" value="Transglycosylase_SLT_dom_1"/>
</dbReference>
<feature type="domain" description="Transglycosylase SLT" evidence="2">
    <location>
        <begin position="84"/>
        <end position="180"/>
    </location>
</feature>
<comment type="caution">
    <text evidence="3">The sequence shown here is derived from an EMBL/GenBank/DDBJ whole genome shotgun (WGS) entry which is preliminary data.</text>
</comment>
<dbReference type="CDD" id="cd00254">
    <property type="entry name" value="LT-like"/>
    <property type="match status" value="1"/>
</dbReference>
<evidence type="ECO:0000313" key="4">
    <source>
        <dbReference type="Proteomes" id="UP001589836"/>
    </source>
</evidence>